<sequence>MADEFDTLQFNAAVNKTWDNNLFRLSNNEISDQITTYTAGVKLDKSYSQQRFIVNLNYIDNQYKRNDFLDFNTLNYDAAWQWALTPALTGTLSSARTKSLAGFADFRSFTQNIRTNEINQFRAEYSPHKVWALIAGATQSTSTNSQTFNAIAGFDYGAFDYGARYNFSSGTIITFLGHNRSGDFKRELNPTSLFDNGYQENEYELDIVFKPTGKSNLTTKFAYLSREYNNFSSRDYDAWLGFIRYDLLITGKLKANTEISRLIGAFETNYSTYTATDAFTANLNYFYSDKLIFGINGRYSQRDFKQPVVAGLPSRTDDERSLGASVTWQPLRSVGLIVNSTKSSRNASNGYNNFDFDDVTTSVTLDLKI</sequence>
<organism evidence="1 2">
    <name type="scientific">Methylophilus methylotrophus</name>
    <name type="common">Bacterium W3A1</name>
    <dbReference type="NCBI Taxonomy" id="17"/>
    <lineage>
        <taxon>Bacteria</taxon>
        <taxon>Pseudomonadati</taxon>
        <taxon>Pseudomonadota</taxon>
        <taxon>Betaproteobacteria</taxon>
        <taxon>Nitrosomonadales</taxon>
        <taxon>Methylophilaceae</taxon>
        <taxon>Methylophilus</taxon>
    </lineage>
</organism>
<protein>
    <recommendedName>
        <fullName evidence="3">TIGR03016 family PEP-CTERM system-associated outer membrane protein</fullName>
    </recommendedName>
</protein>
<dbReference type="InterPro" id="IPR017465">
    <property type="entry name" value="EpsL_proteobac"/>
</dbReference>
<dbReference type="SUPFAM" id="SSF56935">
    <property type="entry name" value="Porins"/>
    <property type="match status" value="1"/>
</dbReference>
<dbReference type="AlphaFoldDB" id="A0A5C7WIA9"/>
<dbReference type="NCBIfam" id="TIGR03014">
    <property type="entry name" value="EpsL"/>
    <property type="match status" value="1"/>
</dbReference>
<reference evidence="1 2" key="1">
    <citation type="submission" date="2018-09" db="EMBL/GenBank/DDBJ databases">
        <title>Metagenome Assembled Genomes from an Advanced Water Purification Facility.</title>
        <authorList>
            <person name="Stamps B.W."/>
            <person name="Spear J.R."/>
        </authorList>
    </citation>
    <scope>NUCLEOTIDE SEQUENCE [LARGE SCALE GENOMIC DNA]</scope>
    <source>
        <strain evidence="1">Bin_42_2</strain>
    </source>
</reference>
<name>A0A5C7WIA9_METME</name>
<evidence type="ECO:0000313" key="2">
    <source>
        <dbReference type="Proteomes" id="UP000321374"/>
    </source>
</evidence>
<dbReference type="Proteomes" id="UP000321374">
    <property type="component" value="Unassembled WGS sequence"/>
</dbReference>
<proteinExistence type="predicted"/>
<accession>A0A5C7WIA9</accession>
<gene>
    <name evidence="1" type="ORF">E6Q51_04855</name>
</gene>
<dbReference type="STRING" id="1122236.GCA_000378225_00190"/>
<evidence type="ECO:0008006" key="3">
    <source>
        <dbReference type="Google" id="ProtNLM"/>
    </source>
</evidence>
<evidence type="ECO:0000313" key="1">
    <source>
        <dbReference type="EMBL" id="TXI36799.1"/>
    </source>
</evidence>
<comment type="caution">
    <text evidence="1">The sequence shown here is derived from an EMBL/GenBank/DDBJ whole genome shotgun (WGS) entry which is preliminary data.</text>
</comment>
<dbReference type="EMBL" id="SSGG01000077">
    <property type="protein sequence ID" value="TXI36799.1"/>
    <property type="molecule type" value="Genomic_DNA"/>
</dbReference>